<dbReference type="CDD" id="cd14688">
    <property type="entry name" value="bZIP_YAP"/>
    <property type="match status" value="1"/>
</dbReference>
<reference evidence="5 6" key="1">
    <citation type="journal article" date="2015" name="Genome Biol. Evol.">
        <title>Phylogenomic analyses indicate that early fungi evolved digesting cell walls of algal ancestors of land plants.</title>
        <authorList>
            <person name="Chang Y."/>
            <person name="Wang S."/>
            <person name="Sekimoto S."/>
            <person name="Aerts A.L."/>
            <person name="Choi C."/>
            <person name="Clum A."/>
            <person name="LaButti K.M."/>
            <person name="Lindquist E.A."/>
            <person name="Yee Ngan C."/>
            <person name="Ohm R.A."/>
            <person name="Salamov A.A."/>
            <person name="Grigoriev I.V."/>
            <person name="Spatafora J.W."/>
            <person name="Berbee M.L."/>
        </authorList>
    </citation>
    <scope>NUCLEOTIDE SEQUENCE [LARGE SCALE GENOMIC DNA]</scope>
    <source>
        <strain evidence="5 6">NRRL 1564</strain>
    </source>
</reference>
<dbReference type="SMART" id="SM00338">
    <property type="entry name" value="BRLZ"/>
    <property type="match status" value="1"/>
</dbReference>
<dbReference type="InterPro" id="IPR046347">
    <property type="entry name" value="bZIP_sf"/>
</dbReference>
<dbReference type="Gene3D" id="1.20.5.170">
    <property type="match status" value="1"/>
</dbReference>
<dbReference type="OrthoDB" id="2593073at2759"/>
<dbReference type="SUPFAM" id="SSF57959">
    <property type="entry name" value="Leucine zipper domain"/>
    <property type="match status" value="1"/>
</dbReference>
<dbReference type="STRING" id="763665.A0A2G5B3X5"/>
<keyword evidence="2" id="KW-0539">Nucleus</keyword>
<dbReference type="Pfam" id="PF00170">
    <property type="entry name" value="bZIP_1"/>
    <property type="match status" value="1"/>
</dbReference>
<dbReference type="PANTHER" id="PTHR40621:SF6">
    <property type="entry name" value="AP-1-LIKE TRANSCRIPTION FACTOR YAP1-RELATED"/>
    <property type="match status" value="1"/>
</dbReference>
<evidence type="ECO:0000313" key="6">
    <source>
        <dbReference type="Proteomes" id="UP000242474"/>
    </source>
</evidence>
<dbReference type="EMBL" id="KZ303528">
    <property type="protein sequence ID" value="PIA13702.1"/>
    <property type="molecule type" value="Genomic_DNA"/>
</dbReference>
<feature type="domain" description="BZIP" evidence="4">
    <location>
        <begin position="22"/>
        <end position="80"/>
    </location>
</feature>
<feature type="compositionally biased region" description="Polar residues" evidence="3">
    <location>
        <begin position="18"/>
        <end position="29"/>
    </location>
</feature>
<feature type="region of interest" description="Disordered" evidence="3">
    <location>
        <begin position="1"/>
        <end position="38"/>
    </location>
</feature>
<name>A0A2G5B3X5_COERN</name>
<keyword evidence="6" id="KW-1185">Reference proteome</keyword>
<dbReference type="InterPro" id="IPR050936">
    <property type="entry name" value="AP-1-like"/>
</dbReference>
<gene>
    <name evidence="5" type="ORF">COEREDRAFT_48444</name>
</gene>
<dbReference type="AlphaFoldDB" id="A0A2G5B3X5"/>
<dbReference type="GO" id="GO:0090575">
    <property type="term" value="C:RNA polymerase II transcription regulator complex"/>
    <property type="evidence" value="ECO:0007669"/>
    <property type="project" value="TreeGrafter"/>
</dbReference>
<organism evidence="5 6">
    <name type="scientific">Coemansia reversa (strain ATCC 12441 / NRRL 1564)</name>
    <dbReference type="NCBI Taxonomy" id="763665"/>
    <lineage>
        <taxon>Eukaryota</taxon>
        <taxon>Fungi</taxon>
        <taxon>Fungi incertae sedis</taxon>
        <taxon>Zoopagomycota</taxon>
        <taxon>Kickxellomycotina</taxon>
        <taxon>Kickxellomycetes</taxon>
        <taxon>Kickxellales</taxon>
        <taxon>Kickxellaceae</taxon>
        <taxon>Coemansia</taxon>
    </lineage>
</organism>
<dbReference type="PROSITE" id="PS50217">
    <property type="entry name" value="BZIP"/>
    <property type="match status" value="1"/>
</dbReference>
<protein>
    <submittedName>
        <fullName evidence="5">Bzip transcription factor Pap1 bound To Dna</fullName>
    </submittedName>
</protein>
<proteinExistence type="predicted"/>
<dbReference type="PANTHER" id="PTHR40621">
    <property type="entry name" value="TRANSCRIPTION FACTOR KAPC-RELATED"/>
    <property type="match status" value="1"/>
</dbReference>
<evidence type="ECO:0000256" key="2">
    <source>
        <dbReference type="ARBA" id="ARBA00023242"/>
    </source>
</evidence>
<dbReference type="PROSITE" id="PS00036">
    <property type="entry name" value="BZIP_BASIC"/>
    <property type="match status" value="1"/>
</dbReference>
<dbReference type="GO" id="GO:0000976">
    <property type="term" value="F:transcription cis-regulatory region binding"/>
    <property type="evidence" value="ECO:0007669"/>
    <property type="project" value="InterPro"/>
</dbReference>
<evidence type="ECO:0000259" key="4">
    <source>
        <dbReference type="PROSITE" id="PS50217"/>
    </source>
</evidence>
<comment type="subcellular location">
    <subcellularLocation>
        <location evidence="1">Nucleus</location>
    </subcellularLocation>
</comment>
<feature type="non-terminal residue" evidence="5">
    <location>
        <position position="81"/>
    </location>
</feature>
<dbReference type="GO" id="GO:0001228">
    <property type="term" value="F:DNA-binding transcription activator activity, RNA polymerase II-specific"/>
    <property type="evidence" value="ECO:0007669"/>
    <property type="project" value="TreeGrafter"/>
</dbReference>
<accession>A0A2G5B3X5</accession>
<dbReference type="InterPro" id="IPR004827">
    <property type="entry name" value="bZIP"/>
</dbReference>
<sequence>MHDDKKQRKPGRKPVTADSGSKRTAQNRAAQRAFRERKQQYLKSLEDQVSELTESHQRTERENQELRQAIEALKSENIALK</sequence>
<evidence type="ECO:0000313" key="5">
    <source>
        <dbReference type="EMBL" id="PIA13702.1"/>
    </source>
</evidence>
<dbReference type="Proteomes" id="UP000242474">
    <property type="component" value="Unassembled WGS sequence"/>
</dbReference>
<evidence type="ECO:0000256" key="3">
    <source>
        <dbReference type="SAM" id="MobiDB-lite"/>
    </source>
</evidence>
<evidence type="ECO:0000256" key="1">
    <source>
        <dbReference type="ARBA" id="ARBA00004123"/>
    </source>
</evidence>